<evidence type="ECO:0000313" key="3">
    <source>
        <dbReference type="EMBL" id="SAB91434.1"/>
    </source>
</evidence>
<evidence type="ECO:0000313" key="6">
    <source>
        <dbReference type="Proteomes" id="UP000077278"/>
    </source>
</evidence>
<gene>
    <name evidence="1" type="ORF">ABF77_24935</name>
    <name evidence="3" type="ORF">SAMEA2273136_01438</name>
    <name evidence="2" type="ORF">SAMEA2273443_00696</name>
</gene>
<dbReference type="EMBL" id="FKDK01000002">
    <property type="protein sequence ID" value="SAA08948.1"/>
    <property type="molecule type" value="Genomic_DNA"/>
</dbReference>
<dbReference type="RefSeq" id="WP_044596509.1">
    <property type="nucleotide sequence ID" value="NZ_CP012162.1"/>
</dbReference>
<accession>A0A1S2ABU4</accession>
<evidence type="ECO:0000313" key="4">
    <source>
        <dbReference type="Proteomes" id="UP000036013"/>
    </source>
</evidence>
<keyword evidence="5" id="KW-1185">Reference proteome</keyword>
<name>A0A1S2ABU4_9ENTR</name>
<comment type="caution">
    <text evidence="1">The sequence shown here is derived from an EMBL/GenBank/DDBJ whole genome shotgun (WGS) entry which is preliminary data.</text>
</comment>
<reference evidence="5 6" key="2">
    <citation type="submission" date="2016-03" db="EMBL/GenBank/DDBJ databases">
        <authorList>
            <consortium name="Pathogen Informatics"/>
        </authorList>
    </citation>
    <scope>NUCLEOTIDE SEQUENCE [LARGE SCALE GENOMIC DNA]</scope>
    <source>
        <strain evidence="5">e2161</strain>
        <strain evidence="2">E2161</strain>
        <strain evidence="6">e264</strain>
        <strain evidence="3">E264</strain>
    </source>
</reference>
<sequence>MTWNKDGAISYAKSHAQPKSTGYCAHYVTEAIRTGGRLKIPNTRLAKDMGRTLVNAGFRLVYDQPHAGDVAVIQNIAGHDSGHVCLYDGQQWISDFVQRSLYPGQAYRNKQPHYELFRHD</sequence>
<evidence type="ECO:0000313" key="2">
    <source>
        <dbReference type="EMBL" id="SAA08948.1"/>
    </source>
</evidence>
<evidence type="ECO:0000313" key="1">
    <source>
        <dbReference type="EMBL" id="KLP90433.1"/>
    </source>
</evidence>
<reference evidence="1 4" key="1">
    <citation type="submission" date="2015-06" db="EMBL/GenBank/DDBJ databases">
        <authorList>
            <person name="Adams M."/>
            <person name="Sutton G."/>
            <person name="Nelson K."/>
            <person name="Bonomo R."/>
            <person name="McCorrison J."/>
            <person name="Sanka R."/>
            <person name="Brinkac L."/>
            <person name="Nierman W."/>
        </authorList>
    </citation>
    <scope>NUCLEOTIDE SEQUENCE [LARGE SCALE GENOMIC DNA]</scope>
    <source>
        <strain evidence="1 4">GN02692</strain>
    </source>
</reference>
<dbReference type="Gene3D" id="3.90.1720.10">
    <property type="entry name" value="endopeptidase domain like (from Nostoc punctiforme)"/>
    <property type="match status" value="1"/>
</dbReference>
<dbReference type="Proteomes" id="UP000036013">
    <property type="component" value="Unassembled WGS sequence"/>
</dbReference>
<accession>A0A154X813</accession>
<organism evidence="1 4">
    <name type="scientific">Enterobacter roggenkampii</name>
    <dbReference type="NCBI Taxonomy" id="1812935"/>
    <lineage>
        <taxon>Bacteria</taxon>
        <taxon>Pseudomonadati</taxon>
        <taxon>Pseudomonadota</taxon>
        <taxon>Gammaproteobacteria</taxon>
        <taxon>Enterobacterales</taxon>
        <taxon>Enterobacteriaceae</taxon>
        <taxon>Enterobacter</taxon>
        <taxon>Enterobacter cloacae complex</taxon>
    </lineage>
</organism>
<proteinExistence type="predicted"/>
<dbReference type="KEGG" id="ecls:LI67_013980"/>
<dbReference type="EMBL" id="LEDI01000111">
    <property type="protein sequence ID" value="KLP90433.1"/>
    <property type="molecule type" value="Genomic_DNA"/>
</dbReference>
<protein>
    <recommendedName>
        <fullName evidence="7">CHAP domain-containing protein</fullName>
    </recommendedName>
</protein>
<dbReference type="EMBL" id="FKDD01000005">
    <property type="protein sequence ID" value="SAB91434.1"/>
    <property type="molecule type" value="Genomic_DNA"/>
</dbReference>
<dbReference type="AlphaFoldDB" id="A0A1S2ABU4"/>
<evidence type="ECO:0008006" key="7">
    <source>
        <dbReference type="Google" id="ProtNLM"/>
    </source>
</evidence>
<dbReference type="Proteomes" id="UP000077063">
    <property type="component" value="Unassembled WGS sequence"/>
</dbReference>
<dbReference type="OrthoDB" id="5522511at2"/>
<evidence type="ECO:0000313" key="5">
    <source>
        <dbReference type="Proteomes" id="UP000077063"/>
    </source>
</evidence>
<dbReference type="Proteomes" id="UP000077278">
    <property type="component" value="Unassembled WGS sequence"/>
</dbReference>